<proteinExistence type="predicted"/>
<sequence length="143" mass="16833">MLVVCYTNHALDQFLNGILDFMVNDDDYDDDDPKEKQQASMIRVGSQCKDQRLKKYNLREIRKRQSAPPNLARLCWKAYEERQGVINRITSLSRSLRNLLENLVDFASLDLELLHYMRINDHPVSTSHKTQFSQHVRQDLQVI</sequence>
<dbReference type="InterPro" id="IPR027417">
    <property type="entry name" value="P-loop_NTPase"/>
</dbReference>
<accession>A0A1I7YP80</accession>
<name>A0A1I7YP80_9BILA</name>
<organism evidence="1 2">
    <name type="scientific">Steinernema glaseri</name>
    <dbReference type="NCBI Taxonomy" id="37863"/>
    <lineage>
        <taxon>Eukaryota</taxon>
        <taxon>Metazoa</taxon>
        <taxon>Ecdysozoa</taxon>
        <taxon>Nematoda</taxon>
        <taxon>Chromadorea</taxon>
        <taxon>Rhabditida</taxon>
        <taxon>Tylenchina</taxon>
        <taxon>Panagrolaimomorpha</taxon>
        <taxon>Strongyloidoidea</taxon>
        <taxon>Steinernematidae</taxon>
        <taxon>Steinernema</taxon>
    </lineage>
</organism>
<reference evidence="2" key="1">
    <citation type="submission" date="2016-11" db="UniProtKB">
        <authorList>
            <consortium name="WormBaseParasite"/>
        </authorList>
    </citation>
    <scope>IDENTIFICATION</scope>
</reference>
<evidence type="ECO:0000313" key="1">
    <source>
        <dbReference type="Proteomes" id="UP000095287"/>
    </source>
</evidence>
<dbReference type="Proteomes" id="UP000095287">
    <property type="component" value="Unplaced"/>
</dbReference>
<dbReference type="AlphaFoldDB" id="A0A1I7YP80"/>
<keyword evidence="1" id="KW-1185">Reference proteome</keyword>
<dbReference type="WBParaSite" id="L893_g183.t1">
    <property type="protein sequence ID" value="L893_g183.t1"/>
    <property type="gene ID" value="L893_g183"/>
</dbReference>
<dbReference type="Gene3D" id="3.40.50.300">
    <property type="entry name" value="P-loop containing nucleotide triphosphate hydrolases"/>
    <property type="match status" value="1"/>
</dbReference>
<protein>
    <submittedName>
        <fullName evidence="2">Dimer_Tnp_hAT domain-containing protein</fullName>
    </submittedName>
</protein>
<evidence type="ECO:0000313" key="2">
    <source>
        <dbReference type="WBParaSite" id="L893_g183.t1"/>
    </source>
</evidence>